<dbReference type="OrthoDB" id="5977743at2759"/>
<feature type="transmembrane region" description="Helical" evidence="3">
    <location>
        <begin position="47"/>
        <end position="69"/>
    </location>
</feature>
<feature type="region of interest" description="Disordered" evidence="2">
    <location>
        <begin position="369"/>
        <end position="392"/>
    </location>
</feature>
<dbReference type="InterPro" id="IPR033308">
    <property type="entry name" value="PGAP5/Cdc1/Ted1"/>
</dbReference>
<evidence type="ECO:0000256" key="2">
    <source>
        <dbReference type="SAM" id="MobiDB-lite"/>
    </source>
</evidence>
<accession>A0A2S4PW46</accession>
<organism evidence="4 5">
    <name type="scientific">Erysiphe pulchra</name>
    <dbReference type="NCBI Taxonomy" id="225359"/>
    <lineage>
        <taxon>Eukaryota</taxon>
        <taxon>Fungi</taxon>
        <taxon>Dikarya</taxon>
        <taxon>Ascomycota</taxon>
        <taxon>Pezizomycotina</taxon>
        <taxon>Leotiomycetes</taxon>
        <taxon>Erysiphales</taxon>
        <taxon>Erysiphaceae</taxon>
        <taxon>Erysiphe</taxon>
    </lineage>
</organism>
<proteinExistence type="predicted"/>
<evidence type="ECO:0000313" key="4">
    <source>
        <dbReference type="EMBL" id="POS86258.1"/>
    </source>
</evidence>
<reference evidence="4 5" key="1">
    <citation type="submission" date="2017-10" db="EMBL/GenBank/DDBJ databases">
        <title>Development of genomic resources for the powdery mildew, Erysiphe pulchra.</title>
        <authorList>
            <person name="Wadl P.A."/>
            <person name="Mack B.M."/>
            <person name="Moore G."/>
            <person name="Beltz S.B."/>
        </authorList>
    </citation>
    <scope>NUCLEOTIDE SEQUENCE [LARGE SCALE GENOMIC DNA]</scope>
    <source>
        <strain evidence="4">Cflorida</strain>
    </source>
</reference>
<dbReference type="GO" id="GO:0006506">
    <property type="term" value="P:GPI anchor biosynthetic process"/>
    <property type="evidence" value="ECO:0007669"/>
    <property type="project" value="InterPro"/>
</dbReference>
<sequence>MALFIFGMIKKTRNYVQRIWERHLYESVSTSRSQYPRTMRHFNLRYLTHKALALPNIFIGVWFVLLLWGEVLVFQRCVSQCRWSNWERWPKDALPHHLIFLADPQIIDPHSYPSRPWPLDQLTIIQTDKYLKRAYLTLQRILHPDTVFFLGDLFDGGREWNTFRHDVEDAQWGDNERPSMEQPFAKLWANKYDENYWLHEYDRFGKIFYKYWNAGGLNPEPGQRGRKIISSLPGNHDLGFGNKIKISVRNRFQAYFGDVNRVDVIGNHTFVSVDSVSLSASGSSHEISAIRSPVEKFLLKVQTLKRRSVMRELGHMAGKDSLIQYAHKIEDLETVNLNTLSSSDPGPGSAEFPTILLTHVPLYREPGTPCGPKREHWPPATPPKGQRIPINPDERNAISISRGYQYQNVLSPNDSIRLISLIGNVTSVFSGDDHDYCEIKHPSDKNNVKEITVKSMSWAMGIRRPGFLLLSMWNPVDDSGKTLYSTQTDSHVSASQASSTTQSHLCLLPDQISILISYVCLFLITLFTLSLRSILVPVMHLEPFSSKHETDNLPMTRKSINYQKIDNIFRSSFSFASPSRAVKLASRNSQNRSYVNDGDGLSITSNYQIRDSISLETSTNSSGISFLAKVGNHNRKQSYKPKRSCFRVFHPGYKSFRSKDANDWVQTRRKENNNYNLSFFQGKFALGKTLQ</sequence>
<dbReference type="GO" id="GO:0005783">
    <property type="term" value="C:endoplasmic reticulum"/>
    <property type="evidence" value="ECO:0007669"/>
    <property type="project" value="TreeGrafter"/>
</dbReference>
<evidence type="ECO:0000256" key="1">
    <source>
        <dbReference type="ARBA" id="ARBA00023136"/>
    </source>
</evidence>
<name>A0A2S4PW46_9PEZI</name>
<dbReference type="Proteomes" id="UP000237438">
    <property type="component" value="Unassembled WGS sequence"/>
</dbReference>
<gene>
    <name evidence="4" type="ORF">EPUL_004161</name>
</gene>
<evidence type="ECO:0000256" key="3">
    <source>
        <dbReference type="SAM" id="Phobius"/>
    </source>
</evidence>
<dbReference type="SUPFAM" id="SSF56300">
    <property type="entry name" value="Metallo-dependent phosphatases"/>
    <property type="match status" value="1"/>
</dbReference>
<dbReference type="InterPro" id="IPR029052">
    <property type="entry name" value="Metallo-depent_PP-like"/>
</dbReference>
<keyword evidence="1 3" id="KW-0472">Membrane</keyword>
<feature type="transmembrane region" description="Helical" evidence="3">
    <location>
        <begin position="512"/>
        <end position="531"/>
    </location>
</feature>
<protein>
    <submittedName>
        <fullName evidence="4">Uncharacterized protein</fullName>
    </submittedName>
</protein>
<dbReference type="GO" id="GO:0016020">
    <property type="term" value="C:membrane"/>
    <property type="evidence" value="ECO:0007669"/>
    <property type="project" value="GOC"/>
</dbReference>
<dbReference type="EMBL" id="PEDP01000369">
    <property type="protein sequence ID" value="POS86258.1"/>
    <property type="molecule type" value="Genomic_DNA"/>
</dbReference>
<dbReference type="AlphaFoldDB" id="A0A2S4PW46"/>
<dbReference type="PANTHER" id="PTHR13315">
    <property type="entry name" value="METALLO PHOSPHOESTERASE RELATED"/>
    <property type="match status" value="1"/>
</dbReference>
<evidence type="ECO:0000313" key="5">
    <source>
        <dbReference type="Proteomes" id="UP000237438"/>
    </source>
</evidence>
<dbReference type="STRING" id="225359.A0A2S4PW46"/>
<keyword evidence="5" id="KW-1185">Reference proteome</keyword>
<comment type="caution">
    <text evidence="4">The sequence shown here is derived from an EMBL/GenBank/DDBJ whole genome shotgun (WGS) entry which is preliminary data.</text>
</comment>
<keyword evidence="3" id="KW-0812">Transmembrane</keyword>
<dbReference type="PANTHER" id="PTHR13315:SF4">
    <property type="entry name" value="METALLOPHOSPHOESTERASE, ISOFORM E"/>
    <property type="match status" value="1"/>
</dbReference>
<keyword evidence="3" id="KW-1133">Transmembrane helix</keyword>